<accession>A0A135U344</accession>
<comment type="caution">
    <text evidence="1">The sequence shown here is derived from an EMBL/GenBank/DDBJ whole genome shotgun (WGS) entry which is preliminary data.</text>
</comment>
<dbReference type="EMBL" id="JEMN01000902">
    <property type="protein sequence ID" value="KXH54824.1"/>
    <property type="molecule type" value="Genomic_DNA"/>
</dbReference>
<gene>
    <name evidence="1" type="ORF">CNYM01_14164</name>
</gene>
<keyword evidence="2" id="KW-1185">Reference proteome</keyword>
<dbReference type="AlphaFoldDB" id="A0A135U344"/>
<name>A0A135U344_9PEZI</name>
<dbReference type="Proteomes" id="UP000070054">
    <property type="component" value="Unassembled WGS sequence"/>
</dbReference>
<sequence>MESDIPSSPGSDTVGHLAPSPGPVWCTDAWLQNLLRFCAVVLSVQILRDPVRLLVCIVTEDLAGASVARKGYFGAPVQGLGSNGGLNSLVWRSPQDYDA</sequence>
<reference evidence="1 2" key="1">
    <citation type="submission" date="2014-02" db="EMBL/GenBank/DDBJ databases">
        <title>The genome sequence of Colletotrichum nymphaeae SA-01.</title>
        <authorList>
            <person name="Baroncelli R."/>
            <person name="Thon M.R."/>
        </authorList>
    </citation>
    <scope>NUCLEOTIDE SEQUENCE [LARGE SCALE GENOMIC DNA]</scope>
    <source>
        <strain evidence="1 2">SA-01</strain>
    </source>
</reference>
<evidence type="ECO:0000313" key="2">
    <source>
        <dbReference type="Proteomes" id="UP000070054"/>
    </source>
</evidence>
<evidence type="ECO:0000313" key="1">
    <source>
        <dbReference type="EMBL" id="KXH54824.1"/>
    </source>
</evidence>
<protein>
    <submittedName>
        <fullName evidence="1">Uncharacterized protein</fullName>
    </submittedName>
</protein>
<organism evidence="1 2">
    <name type="scientific">Colletotrichum nymphaeae SA-01</name>
    <dbReference type="NCBI Taxonomy" id="1460502"/>
    <lineage>
        <taxon>Eukaryota</taxon>
        <taxon>Fungi</taxon>
        <taxon>Dikarya</taxon>
        <taxon>Ascomycota</taxon>
        <taxon>Pezizomycotina</taxon>
        <taxon>Sordariomycetes</taxon>
        <taxon>Hypocreomycetidae</taxon>
        <taxon>Glomerellales</taxon>
        <taxon>Glomerellaceae</taxon>
        <taxon>Colletotrichum</taxon>
        <taxon>Colletotrichum acutatum species complex</taxon>
    </lineage>
</organism>
<proteinExistence type="predicted"/>